<gene>
    <name evidence="2" type="ORF">RM446_02530</name>
</gene>
<dbReference type="EMBL" id="JAVREK010000002">
    <property type="protein sequence ID" value="MDT0300981.1"/>
    <property type="molecule type" value="Genomic_DNA"/>
</dbReference>
<evidence type="ECO:0000313" key="2">
    <source>
        <dbReference type="EMBL" id="MDT0300981.1"/>
    </source>
</evidence>
<evidence type="ECO:0000313" key="3">
    <source>
        <dbReference type="Proteomes" id="UP001183226"/>
    </source>
</evidence>
<reference evidence="3" key="1">
    <citation type="submission" date="2023-07" db="EMBL/GenBank/DDBJ databases">
        <title>30 novel species of actinomycetes from the DSMZ collection.</title>
        <authorList>
            <person name="Nouioui I."/>
        </authorList>
    </citation>
    <scope>NUCLEOTIDE SEQUENCE [LARGE SCALE GENOMIC DNA]</scope>
    <source>
        <strain evidence="3">DSM 45055</strain>
    </source>
</reference>
<keyword evidence="1" id="KW-0812">Transmembrane</keyword>
<keyword evidence="1" id="KW-0472">Membrane</keyword>
<sequence>MDVPVLLVSYATGWIAPWMWGAAGILVGAAAAAAVIRHRDRQ</sequence>
<feature type="transmembrane region" description="Helical" evidence="1">
    <location>
        <begin position="15"/>
        <end position="36"/>
    </location>
</feature>
<evidence type="ECO:0000256" key="1">
    <source>
        <dbReference type="SAM" id="Phobius"/>
    </source>
</evidence>
<organism evidence="2 3">
    <name type="scientific">Streptomonospora wellingtoniae</name>
    <dbReference type="NCBI Taxonomy" id="3075544"/>
    <lineage>
        <taxon>Bacteria</taxon>
        <taxon>Bacillati</taxon>
        <taxon>Actinomycetota</taxon>
        <taxon>Actinomycetes</taxon>
        <taxon>Streptosporangiales</taxon>
        <taxon>Nocardiopsidaceae</taxon>
        <taxon>Streptomonospora</taxon>
    </lineage>
</organism>
<accession>A0ABU2KNY0</accession>
<proteinExistence type="predicted"/>
<comment type="caution">
    <text evidence="2">The sequence shown here is derived from an EMBL/GenBank/DDBJ whole genome shotgun (WGS) entry which is preliminary data.</text>
</comment>
<keyword evidence="3" id="KW-1185">Reference proteome</keyword>
<name>A0ABU2KNY0_9ACTN</name>
<dbReference type="RefSeq" id="WP_311543416.1">
    <property type="nucleotide sequence ID" value="NZ_JAVREK010000002.1"/>
</dbReference>
<protein>
    <submittedName>
        <fullName evidence="2">Uncharacterized protein</fullName>
    </submittedName>
</protein>
<keyword evidence="1" id="KW-1133">Transmembrane helix</keyword>
<dbReference type="Proteomes" id="UP001183226">
    <property type="component" value="Unassembled WGS sequence"/>
</dbReference>